<dbReference type="PANTHER" id="PTHR13211:SF0">
    <property type="entry name" value="TELOMERASE CAJAL BODY PROTEIN 1"/>
    <property type="match status" value="1"/>
</dbReference>
<gene>
    <name evidence="2" type="ORF">RJT34_31132</name>
</gene>
<accession>A0AAN9EVU2</accession>
<comment type="caution">
    <text evidence="2">The sequence shown here is derived from an EMBL/GenBank/DDBJ whole genome shotgun (WGS) entry which is preliminary data.</text>
</comment>
<feature type="region of interest" description="Disordered" evidence="1">
    <location>
        <begin position="1"/>
        <end position="51"/>
    </location>
</feature>
<evidence type="ECO:0000313" key="3">
    <source>
        <dbReference type="Proteomes" id="UP001359559"/>
    </source>
</evidence>
<evidence type="ECO:0000313" key="2">
    <source>
        <dbReference type="EMBL" id="KAK7263540.1"/>
    </source>
</evidence>
<dbReference type="Proteomes" id="UP001359559">
    <property type="component" value="Unassembled WGS sequence"/>
</dbReference>
<dbReference type="InterPro" id="IPR051150">
    <property type="entry name" value="SWT21/TCAB1_mRNA_Telomere"/>
</dbReference>
<reference evidence="2 3" key="1">
    <citation type="submission" date="2024-01" db="EMBL/GenBank/DDBJ databases">
        <title>The genomes of 5 underutilized Papilionoideae crops provide insights into root nodulation and disease resistance.</title>
        <authorList>
            <person name="Yuan L."/>
        </authorList>
    </citation>
    <scope>NUCLEOTIDE SEQUENCE [LARGE SCALE GENOMIC DNA]</scope>
    <source>
        <strain evidence="2">LY-2023</strain>
        <tissue evidence="2">Leaf</tissue>
    </source>
</reference>
<protein>
    <submittedName>
        <fullName evidence="2">Uncharacterized protein</fullName>
    </submittedName>
</protein>
<proteinExistence type="predicted"/>
<evidence type="ECO:0000256" key="1">
    <source>
        <dbReference type="SAM" id="MobiDB-lite"/>
    </source>
</evidence>
<feature type="compositionally biased region" description="Low complexity" evidence="1">
    <location>
        <begin position="11"/>
        <end position="51"/>
    </location>
</feature>
<name>A0AAN9EVU2_CLITE</name>
<dbReference type="AlphaFoldDB" id="A0AAN9EVU2"/>
<keyword evidence="3" id="KW-1185">Reference proteome</keyword>
<organism evidence="2 3">
    <name type="scientific">Clitoria ternatea</name>
    <name type="common">Butterfly pea</name>
    <dbReference type="NCBI Taxonomy" id="43366"/>
    <lineage>
        <taxon>Eukaryota</taxon>
        <taxon>Viridiplantae</taxon>
        <taxon>Streptophyta</taxon>
        <taxon>Embryophyta</taxon>
        <taxon>Tracheophyta</taxon>
        <taxon>Spermatophyta</taxon>
        <taxon>Magnoliopsida</taxon>
        <taxon>eudicotyledons</taxon>
        <taxon>Gunneridae</taxon>
        <taxon>Pentapetalae</taxon>
        <taxon>rosids</taxon>
        <taxon>fabids</taxon>
        <taxon>Fabales</taxon>
        <taxon>Fabaceae</taxon>
        <taxon>Papilionoideae</taxon>
        <taxon>50 kb inversion clade</taxon>
        <taxon>NPAAA clade</taxon>
        <taxon>indigoferoid/millettioid clade</taxon>
        <taxon>Phaseoleae</taxon>
        <taxon>Clitoria</taxon>
    </lineage>
</organism>
<sequence>MEGGGIKTLFTSLSPSSSSSTPPLSSSPSSTTTSSNPKPSLSSTVSAIPSAKPSSPIFCDALHPPPYSSSPSLIVKPSKGLLKKKKRLLDNNNCTNGDSKDAAAMLDVSDDVVCLPLAKASVAVDLQKILVRQMVDELVREMHQTTREGGEHQPTAGEGSDQAAAGGVFMLGADWLMHFVTRLYRSSENTNQQILFDIDPFGQHLSTGDQDGLVHVYNLQTGQ</sequence>
<dbReference type="EMBL" id="JAYKXN010000008">
    <property type="protein sequence ID" value="KAK7263540.1"/>
    <property type="molecule type" value="Genomic_DNA"/>
</dbReference>
<dbReference type="PANTHER" id="PTHR13211">
    <property type="entry name" value="TELOMERASE CAJAL BODY PROTEIN 1"/>
    <property type="match status" value="1"/>
</dbReference>